<proteinExistence type="inferred from homology"/>
<dbReference type="InterPro" id="IPR023393">
    <property type="entry name" value="START-like_dom_sf"/>
</dbReference>
<dbReference type="Pfam" id="PF08327">
    <property type="entry name" value="AHSA1"/>
    <property type="match status" value="1"/>
</dbReference>
<accession>A0A916RFB2</accession>
<evidence type="ECO:0000313" key="3">
    <source>
        <dbReference type="EMBL" id="GGA53992.1"/>
    </source>
</evidence>
<evidence type="ECO:0000259" key="2">
    <source>
        <dbReference type="Pfam" id="PF08327"/>
    </source>
</evidence>
<dbReference type="OrthoDB" id="9805228at2"/>
<evidence type="ECO:0000256" key="1">
    <source>
        <dbReference type="ARBA" id="ARBA00006817"/>
    </source>
</evidence>
<sequence>MALATDSQTGHALTITRIFDAPRALVWKLWTDPAMALRWMGPRDVPVVSYENDLRVGGHWRACLRATKTAYQPEGTEMWQGGVNKEIVPLKRFVFTFQWEEPGSPETLVTITLSDTEDGKTKMVFHQTPFEDAANRDGHNEGWQDSFDRLADLLEQSQ</sequence>
<dbReference type="Proteomes" id="UP000596977">
    <property type="component" value="Unassembled WGS sequence"/>
</dbReference>
<reference evidence="3 4" key="1">
    <citation type="journal article" date="2014" name="Int. J. Syst. Evol. Microbiol.">
        <title>Complete genome sequence of Corynebacterium casei LMG S-19264T (=DSM 44701T), isolated from a smear-ripened cheese.</title>
        <authorList>
            <consortium name="US DOE Joint Genome Institute (JGI-PGF)"/>
            <person name="Walter F."/>
            <person name="Albersmeier A."/>
            <person name="Kalinowski J."/>
            <person name="Ruckert C."/>
        </authorList>
    </citation>
    <scope>NUCLEOTIDE SEQUENCE [LARGE SCALE GENOMIC DNA]</scope>
    <source>
        <strain evidence="3 4">CGMCC 1.15896</strain>
    </source>
</reference>
<dbReference type="AlphaFoldDB" id="A0A916RFB2"/>
<dbReference type="InterPro" id="IPR013538">
    <property type="entry name" value="ASHA1/2-like_C"/>
</dbReference>
<organism evidence="3 4">
    <name type="scientific">Pelagibacterium lentulum</name>
    <dbReference type="NCBI Taxonomy" id="2029865"/>
    <lineage>
        <taxon>Bacteria</taxon>
        <taxon>Pseudomonadati</taxon>
        <taxon>Pseudomonadota</taxon>
        <taxon>Alphaproteobacteria</taxon>
        <taxon>Hyphomicrobiales</taxon>
        <taxon>Devosiaceae</taxon>
        <taxon>Pelagibacterium</taxon>
    </lineage>
</organism>
<dbReference type="SUPFAM" id="SSF55961">
    <property type="entry name" value="Bet v1-like"/>
    <property type="match status" value="1"/>
</dbReference>
<evidence type="ECO:0000313" key="4">
    <source>
        <dbReference type="Proteomes" id="UP000596977"/>
    </source>
</evidence>
<dbReference type="RefSeq" id="WP_127071998.1">
    <property type="nucleotide sequence ID" value="NZ_BMKB01000004.1"/>
</dbReference>
<gene>
    <name evidence="3" type="ORF">GCM10011499_25140</name>
</gene>
<protein>
    <submittedName>
        <fullName evidence="3">Activator of HSP90 ATPase</fullName>
    </submittedName>
</protein>
<comment type="similarity">
    <text evidence="1">Belongs to the AHA1 family.</text>
</comment>
<name>A0A916RFB2_9HYPH</name>
<dbReference type="EMBL" id="BMKB01000004">
    <property type="protein sequence ID" value="GGA53992.1"/>
    <property type="molecule type" value="Genomic_DNA"/>
</dbReference>
<dbReference type="Gene3D" id="3.30.530.20">
    <property type="match status" value="1"/>
</dbReference>
<keyword evidence="4" id="KW-1185">Reference proteome</keyword>
<comment type="caution">
    <text evidence="3">The sequence shown here is derived from an EMBL/GenBank/DDBJ whole genome shotgun (WGS) entry which is preliminary data.</text>
</comment>
<feature type="domain" description="Activator of Hsp90 ATPase homologue 1/2-like C-terminal" evidence="2">
    <location>
        <begin position="20"/>
        <end position="155"/>
    </location>
</feature>